<protein>
    <submittedName>
        <fullName evidence="1">Uncharacterized protein</fullName>
    </submittedName>
</protein>
<comment type="caution">
    <text evidence="1">The sequence shown here is derived from an EMBL/GenBank/DDBJ whole genome shotgun (WGS) entry which is preliminary data.</text>
</comment>
<accession>A0A9P7TRW9</accession>
<dbReference type="EMBL" id="SRQM01000758">
    <property type="protein sequence ID" value="KAG6106168.1"/>
    <property type="molecule type" value="Genomic_DNA"/>
</dbReference>
<dbReference type="AlphaFoldDB" id="A0A9P7TRW9"/>
<reference evidence="1 2" key="1">
    <citation type="journal article" date="2020" name="bioRxiv">
        <title>Whole genome comparisons of ergot fungi reveals the divergence and evolution of species within the genus Claviceps are the result of varying mechanisms driving genome evolution and host range expansion.</title>
        <authorList>
            <person name="Wyka S.A."/>
            <person name="Mondo S.J."/>
            <person name="Liu M."/>
            <person name="Dettman J."/>
            <person name="Nalam V."/>
            <person name="Broders K.D."/>
        </authorList>
    </citation>
    <scope>NUCLEOTIDE SEQUENCE [LARGE SCALE GENOMIC DNA]</scope>
    <source>
        <strain evidence="1 2">LM576</strain>
    </source>
</reference>
<dbReference type="Proteomes" id="UP000732380">
    <property type="component" value="Unassembled WGS sequence"/>
</dbReference>
<keyword evidence="2" id="KW-1185">Reference proteome</keyword>
<name>A0A9P7TRW9_9HYPO</name>
<organism evidence="1 2">
    <name type="scientific">Claviceps humidiphila</name>
    <dbReference type="NCBI Taxonomy" id="1294629"/>
    <lineage>
        <taxon>Eukaryota</taxon>
        <taxon>Fungi</taxon>
        <taxon>Dikarya</taxon>
        <taxon>Ascomycota</taxon>
        <taxon>Pezizomycotina</taxon>
        <taxon>Sordariomycetes</taxon>
        <taxon>Hypocreomycetidae</taxon>
        <taxon>Hypocreales</taxon>
        <taxon>Clavicipitaceae</taxon>
        <taxon>Claviceps</taxon>
    </lineage>
</organism>
<gene>
    <name evidence="1" type="ORF">E4U13_007548</name>
</gene>
<evidence type="ECO:0000313" key="1">
    <source>
        <dbReference type="EMBL" id="KAG6106168.1"/>
    </source>
</evidence>
<proteinExistence type="predicted"/>
<evidence type="ECO:0000313" key="2">
    <source>
        <dbReference type="Proteomes" id="UP000732380"/>
    </source>
</evidence>
<sequence>MPSIHDILAGPNLPLYSSPVRGGTNTSDPVWTLVEKWTPWRDFTIENLTAMYASVLNAPWKDNLPNDVTAGFDQVIRDELSLTIFLAKYIWPAVNLALPQARSILRLGPEQLYLGTGSWCQQGRKVPDWGLALDQSGLSTGKFDNLLPGDTKLSAKWTPDMRHTNC</sequence>